<evidence type="ECO:0000256" key="2">
    <source>
        <dbReference type="ARBA" id="ARBA00022692"/>
    </source>
</evidence>
<keyword evidence="3 5" id="KW-1133">Transmembrane helix</keyword>
<evidence type="ECO:0000256" key="3">
    <source>
        <dbReference type="ARBA" id="ARBA00022989"/>
    </source>
</evidence>
<comment type="subcellular location">
    <subcellularLocation>
        <location evidence="1">Membrane</location>
        <topology evidence="1">Multi-pass membrane protein</topology>
    </subcellularLocation>
</comment>
<name>A0A060RE34_9BACT</name>
<dbReference type="AlphaFoldDB" id="A0A060RE34"/>
<sequence length="360" mass="40135">MSNTITKYSRILLALILLISGVLKGLDPVGFSYKITEYFNVFGISGEKAASTIMAILMCSVEIFAGIMLALNVLRRLTAILSLLIFAGFSLMMGYIYFSPGVTINYCGCFGELIDIPIGYTLVKNILLTLIASIYLYGVLKMQSERYGKHTGRVVFYTVCLSCIFPLYSYAFLPPLEFTSYNIGNYVKGNEDFRIYDKEYNDVTDSLLSNTKPNYIIIAKDEFTPSNRRRILKLIDSHNRGEINLFVVTSGEAKVENSITLGGKMMSNAYIADNLLLKTMIRTPKGVVVIDDSEIVGKYTINSYLLFPIASGSTIFTIELVKVGLLLLLIAVSVWYIFKKKERCADSKVVKINDAKTGSK</sequence>
<dbReference type="eggNOG" id="COG2259">
    <property type="taxonomic scope" value="Bacteria"/>
</dbReference>
<dbReference type="GO" id="GO:0030416">
    <property type="term" value="P:methylamine metabolic process"/>
    <property type="evidence" value="ECO:0007669"/>
    <property type="project" value="InterPro"/>
</dbReference>
<accession>A0A060RE34</accession>
<protein>
    <recommendedName>
        <fullName evidence="6">Methylamine utilisation protein MauE domain-containing protein</fullName>
    </recommendedName>
</protein>
<evidence type="ECO:0000256" key="4">
    <source>
        <dbReference type="ARBA" id="ARBA00023136"/>
    </source>
</evidence>
<dbReference type="KEGG" id="rbc:BN938_2684"/>
<dbReference type="InterPro" id="IPR009908">
    <property type="entry name" value="Methylamine_util_MauE"/>
</dbReference>
<dbReference type="Pfam" id="PF07291">
    <property type="entry name" value="MauE"/>
    <property type="match status" value="1"/>
</dbReference>
<feature type="transmembrane region" description="Helical" evidence="5">
    <location>
        <begin position="152"/>
        <end position="173"/>
    </location>
</feature>
<proteinExistence type="predicted"/>
<feature type="transmembrane region" description="Helical" evidence="5">
    <location>
        <begin position="49"/>
        <end position="71"/>
    </location>
</feature>
<dbReference type="Proteomes" id="UP000027616">
    <property type="component" value="Chromosome I"/>
</dbReference>
<evidence type="ECO:0000256" key="5">
    <source>
        <dbReference type="SAM" id="Phobius"/>
    </source>
</evidence>
<dbReference type="OrthoDB" id="9809429at2"/>
<dbReference type="GO" id="GO:0016020">
    <property type="term" value="C:membrane"/>
    <property type="evidence" value="ECO:0007669"/>
    <property type="project" value="UniProtKB-SubCell"/>
</dbReference>
<feature type="domain" description="Methylamine utilisation protein MauE" evidence="6">
    <location>
        <begin position="4"/>
        <end position="137"/>
    </location>
</feature>
<evidence type="ECO:0000313" key="7">
    <source>
        <dbReference type="EMBL" id="CDN32753.1"/>
    </source>
</evidence>
<evidence type="ECO:0000259" key="6">
    <source>
        <dbReference type="Pfam" id="PF07291"/>
    </source>
</evidence>
<feature type="transmembrane region" description="Helical" evidence="5">
    <location>
        <begin position="118"/>
        <end position="140"/>
    </location>
</feature>
<reference evidence="7 8" key="1">
    <citation type="journal article" date="2015" name="Genome Announc.">
        <title>Complete Genome Sequence of the Novel Leech Symbiont Mucinivorans hirudinis M3T.</title>
        <authorList>
            <person name="Nelson M.C."/>
            <person name="Bomar L."/>
            <person name="Graf J."/>
        </authorList>
    </citation>
    <scope>NUCLEOTIDE SEQUENCE [LARGE SCALE GENOMIC DNA]</scope>
    <source>
        <strain evidence="8">M3</strain>
    </source>
</reference>
<dbReference type="EMBL" id="HG934468">
    <property type="protein sequence ID" value="CDN32753.1"/>
    <property type="molecule type" value="Genomic_DNA"/>
</dbReference>
<keyword evidence="4 5" id="KW-0472">Membrane</keyword>
<feature type="transmembrane region" description="Helical" evidence="5">
    <location>
        <begin position="78"/>
        <end position="98"/>
    </location>
</feature>
<organism evidence="7 8">
    <name type="scientific">Mucinivorans hirudinis</name>
    <dbReference type="NCBI Taxonomy" id="1433126"/>
    <lineage>
        <taxon>Bacteria</taxon>
        <taxon>Pseudomonadati</taxon>
        <taxon>Bacteroidota</taxon>
        <taxon>Bacteroidia</taxon>
        <taxon>Bacteroidales</taxon>
        <taxon>Rikenellaceae</taxon>
        <taxon>Mucinivorans</taxon>
    </lineage>
</organism>
<dbReference type="HOGENOM" id="CLU_041394_0_0_10"/>
<dbReference type="STRING" id="1433126.BN938_2684"/>
<keyword evidence="8" id="KW-1185">Reference proteome</keyword>
<feature type="transmembrane region" description="Helical" evidence="5">
    <location>
        <begin position="315"/>
        <end position="338"/>
    </location>
</feature>
<evidence type="ECO:0000313" key="8">
    <source>
        <dbReference type="Proteomes" id="UP000027616"/>
    </source>
</evidence>
<gene>
    <name evidence="7" type="ORF">BN938_2684</name>
</gene>
<keyword evidence="2 5" id="KW-0812">Transmembrane</keyword>
<evidence type="ECO:0000256" key="1">
    <source>
        <dbReference type="ARBA" id="ARBA00004141"/>
    </source>
</evidence>